<dbReference type="InterPro" id="IPR017856">
    <property type="entry name" value="Integrase-like_N"/>
</dbReference>
<dbReference type="STRING" id="2015173.A0A026WKV1"/>
<dbReference type="InterPro" id="IPR029072">
    <property type="entry name" value="YebC-like"/>
</dbReference>
<dbReference type="SUPFAM" id="SSF75625">
    <property type="entry name" value="YebC-like"/>
    <property type="match status" value="1"/>
</dbReference>
<dbReference type="Proteomes" id="UP000053097">
    <property type="component" value="Unassembled WGS sequence"/>
</dbReference>
<dbReference type="InterPro" id="IPR026564">
    <property type="entry name" value="Transcrip_reg_TACO1-like_dom3"/>
</dbReference>
<proteinExistence type="inferred from homology"/>
<dbReference type="GO" id="GO:0005739">
    <property type="term" value="C:mitochondrion"/>
    <property type="evidence" value="ECO:0007669"/>
    <property type="project" value="TreeGrafter"/>
</dbReference>
<evidence type="ECO:0000313" key="5">
    <source>
        <dbReference type="EMBL" id="RLU25047.1"/>
    </source>
</evidence>
<dbReference type="Pfam" id="PF20772">
    <property type="entry name" value="TACO1_YebC_N"/>
    <property type="match status" value="1"/>
</dbReference>
<dbReference type="PANTHER" id="PTHR12532:SF0">
    <property type="entry name" value="TRANSLATIONAL ACTIVATOR OF CYTOCHROME C OXIDASE 1"/>
    <property type="match status" value="1"/>
</dbReference>
<accession>A0A026WKV1</accession>
<dbReference type="Pfam" id="PF01709">
    <property type="entry name" value="Transcrip_reg"/>
    <property type="match status" value="1"/>
</dbReference>
<dbReference type="AlphaFoldDB" id="A0A026WKV1"/>
<evidence type="ECO:0000259" key="3">
    <source>
        <dbReference type="Pfam" id="PF20772"/>
    </source>
</evidence>
<evidence type="ECO:0000313" key="4">
    <source>
        <dbReference type="EMBL" id="EZA56593.1"/>
    </source>
</evidence>
<dbReference type="EMBL" id="QOIP01000003">
    <property type="protein sequence ID" value="RLU25047.1"/>
    <property type="molecule type" value="Genomic_DNA"/>
</dbReference>
<evidence type="ECO:0000313" key="6">
    <source>
        <dbReference type="Proteomes" id="UP000053097"/>
    </source>
</evidence>
<protein>
    <submittedName>
        <fullName evidence="4">Translational activator of cytochrome c oxidase</fullName>
    </submittedName>
</protein>
<name>A0A026WKV1_OOCBI</name>
<organism evidence="4 6">
    <name type="scientific">Ooceraea biroi</name>
    <name type="common">Clonal raider ant</name>
    <name type="synonym">Cerapachys biroi</name>
    <dbReference type="NCBI Taxonomy" id="2015173"/>
    <lineage>
        <taxon>Eukaryota</taxon>
        <taxon>Metazoa</taxon>
        <taxon>Ecdysozoa</taxon>
        <taxon>Arthropoda</taxon>
        <taxon>Hexapoda</taxon>
        <taxon>Insecta</taxon>
        <taxon>Pterygota</taxon>
        <taxon>Neoptera</taxon>
        <taxon>Endopterygota</taxon>
        <taxon>Hymenoptera</taxon>
        <taxon>Apocrita</taxon>
        <taxon>Aculeata</taxon>
        <taxon>Formicoidea</taxon>
        <taxon>Formicidae</taxon>
        <taxon>Dorylinae</taxon>
        <taxon>Ooceraea</taxon>
    </lineage>
</organism>
<dbReference type="OrthoDB" id="2017544at2759"/>
<dbReference type="EMBL" id="KK107161">
    <property type="protein sequence ID" value="EZA56593.1"/>
    <property type="molecule type" value="Genomic_DNA"/>
</dbReference>
<keyword evidence="6" id="KW-1185">Reference proteome</keyword>
<gene>
    <name evidence="5" type="ORF">DMN91_003139</name>
    <name evidence="4" type="ORF">X777_03271</name>
</gene>
<reference evidence="4 6" key="1">
    <citation type="journal article" date="2014" name="Curr. Biol.">
        <title>The genome of the clonal raider ant Cerapachys biroi.</title>
        <authorList>
            <person name="Oxley P.R."/>
            <person name="Ji L."/>
            <person name="Fetter-Pruneda I."/>
            <person name="McKenzie S.K."/>
            <person name="Li C."/>
            <person name="Hu H."/>
            <person name="Zhang G."/>
            <person name="Kronauer D.J."/>
        </authorList>
    </citation>
    <scope>NUCLEOTIDE SEQUENCE [LARGE SCALE GENOMIC DNA]</scope>
</reference>
<dbReference type="InterPro" id="IPR048300">
    <property type="entry name" value="TACO1_YebC-like_2nd/3rd_dom"/>
</dbReference>
<dbReference type="Gene3D" id="1.10.10.200">
    <property type="match status" value="1"/>
</dbReference>
<dbReference type="OMA" id="NFDIPDE"/>
<reference evidence="5" key="3">
    <citation type="submission" date="2018-07" db="EMBL/GenBank/DDBJ databases">
        <authorList>
            <person name="Mckenzie S.K."/>
            <person name="Kronauer D.J.C."/>
        </authorList>
    </citation>
    <scope>NUCLEOTIDE SEQUENCE</scope>
    <source>
        <strain evidence="5">Clonal line C1</strain>
    </source>
</reference>
<feature type="domain" description="TACO1/YebC-like second and third" evidence="2">
    <location>
        <begin position="109"/>
        <end position="261"/>
    </location>
</feature>
<evidence type="ECO:0000259" key="2">
    <source>
        <dbReference type="Pfam" id="PF01709"/>
    </source>
</evidence>
<feature type="domain" description="TACO1/YebC-like N-terminal" evidence="3">
    <location>
        <begin position="28"/>
        <end position="97"/>
    </location>
</feature>
<sequence>MTQLSSRLLLNRYLYSLCKDSKRFAGHSKWANIKHVKAEKDHERMVLFRDVMMKMRIAIREGGSTKPSNNMKLAKLVEHAKKLNMSATTVTSFLERMEARKNKTLKGITEVRGPNGYVMLVSYLTDNPKAFAIELNTRLRKTSGKVTDTSAIKMFTHIGSIMVEKKGDLEQAMEDAINIGAEDVEEFKENDKEYFQFKCDPNLVNKIKNLLENYQYSVLSAEETYIPKTVIQLNESDLEAISKIHDKISDLEDITNVHDNLA</sequence>
<dbReference type="InterPro" id="IPR049083">
    <property type="entry name" value="TACO1_YebC_N"/>
</dbReference>
<dbReference type="PANTHER" id="PTHR12532">
    <property type="entry name" value="TRANSLATIONAL ACTIVATOR OF CYTOCHROME C OXIDASE 1"/>
    <property type="match status" value="1"/>
</dbReference>
<dbReference type="Proteomes" id="UP000279307">
    <property type="component" value="Chromosome 3"/>
</dbReference>
<evidence type="ECO:0000256" key="1">
    <source>
        <dbReference type="ARBA" id="ARBA00008724"/>
    </source>
</evidence>
<comment type="similarity">
    <text evidence="1">Belongs to the TACO1 family.</text>
</comment>
<reference evidence="5" key="2">
    <citation type="journal article" date="2018" name="Genome Res.">
        <title>The genomic architecture and molecular evolution of ant odorant receptors.</title>
        <authorList>
            <person name="McKenzie S.K."/>
            <person name="Kronauer D.J.C."/>
        </authorList>
    </citation>
    <scope>NUCLEOTIDE SEQUENCE [LARGE SCALE GENOMIC DNA]</scope>
    <source>
        <strain evidence="5">Clonal line C1</strain>
    </source>
</reference>
<dbReference type="Gene3D" id="3.30.70.980">
    <property type="match status" value="2"/>
</dbReference>
<dbReference type="InterPro" id="IPR002876">
    <property type="entry name" value="Transcrip_reg_TACO1-like"/>
</dbReference>